<evidence type="ECO:0000256" key="1">
    <source>
        <dbReference type="ARBA" id="ARBA00005457"/>
    </source>
</evidence>
<dbReference type="GO" id="GO:0005524">
    <property type="term" value="F:ATP binding"/>
    <property type="evidence" value="ECO:0007669"/>
    <property type="project" value="UniProtKB-KW"/>
</dbReference>
<organism evidence="6">
    <name type="scientific">Daphnia pulex</name>
    <name type="common">Water flea</name>
    <dbReference type="NCBI Taxonomy" id="6669"/>
    <lineage>
        <taxon>Eukaryota</taxon>
        <taxon>Metazoa</taxon>
        <taxon>Ecdysozoa</taxon>
        <taxon>Arthropoda</taxon>
        <taxon>Crustacea</taxon>
        <taxon>Branchiopoda</taxon>
        <taxon>Diplostraca</taxon>
        <taxon>Cladocera</taxon>
        <taxon>Anomopoda</taxon>
        <taxon>Daphniidae</taxon>
        <taxon>Daphnia</taxon>
    </lineage>
</organism>
<dbReference type="EMBL" id="LR015420">
    <property type="protein sequence ID" value="SVE85039.1"/>
    <property type="molecule type" value="mRNA"/>
</dbReference>
<keyword evidence="3" id="KW-0547">Nucleotide-binding</keyword>
<dbReference type="PANTHER" id="PTHR45832:SF21">
    <property type="entry name" value="NON-SPECIFIC SERINE_THREONINE PROTEIN KINASE"/>
    <property type="match status" value="1"/>
</dbReference>
<accession>A0A4Y7MWH1</accession>
<dbReference type="InterPro" id="IPR051931">
    <property type="entry name" value="PAK3-like"/>
</dbReference>
<dbReference type="PANTHER" id="PTHR45832">
    <property type="entry name" value="SERINE/THREONINE-PROTEIN KINASE SAMKA-RELATED-RELATED"/>
    <property type="match status" value="1"/>
</dbReference>
<comment type="similarity">
    <text evidence="1">Belongs to the MAM33 family.</text>
</comment>
<dbReference type="PROSITE" id="PS50011">
    <property type="entry name" value="PROTEIN_KINASE_DOM"/>
    <property type="match status" value="1"/>
</dbReference>
<sequence>MILNEIFVMRDIIHPNLVNFLDAYYDEDFLYVVMELLEGGPLTDVVTETVLKEGQIAAVCREVLLGITYLHSKGIIHRDIKSDNVLLGMDGTVKVTDFGFCANIQGDEKRQTMVGTPYWMAPERNICCIIGDKELIEFLSEEIAAEKKGMSKAKSVANLDGFDVKHNGSEIVLSKKFNDEQIEITVNVNHSVDADISEEVDNKADNPPQAEMKSKPHFEVKLMKENQVTRFACSYIQDAGEPVEDAPNDIFTIDELAVYEGKHNDQTYAVAGDILDGYMYDLLMNLLEERGVSNEFAEKLSDLATKREHHLFINLLESLQSFVQGK</sequence>
<feature type="domain" description="Protein kinase" evidence="5">
    <location>
        <begin position="1"/>
        <end position="313"/>
    </location>
</feature>
<dbReference type="InterPro" id="IPR036561">
    <property type="entry name" value="MAM33_sf"/>
</dbReference>
<dbReference type="EC" id="2.7.11.1" evidence="2"/>
<dbReference type="AlphaFoldDB" id="A0A4Y7MWH1"/>
<evidence type="ECO:0000256" key="4">
    <source>
        <dbReference type="ARBA" id="ARBA00022840"/>
    </source>
</evidence>
<keyword evidence="4" id="KW-0067">ATP-binding</keyword>
<dbReference type="GO" id="GO:0004674">
    <property type="term" value="F:protein serine/threonine kinase activity"/>
    <property type="evidence" value="ECO:0007669"/>
    <property type="project" value="UniProtKB-EC"/>
</dbReference>
<dbReference type="Pfam" id="PF00069">
    <property type="entry name" value="Pkinase"/>
    <property type="match status" value="1"/>
</dbReference>
<evidence type="ECO:0000313" key="6">
    <source>
        <dbReference type="EMBL" id="SVE85039.1"/>
    </source>
</evidence>
<dbReference type="InterPro" id="IPR011009">
    <property type="entry name" value="Kinase-like_dom_sf"/>
</dbReference>
<dbReference type="GO" id="GO:0005759">
    <property type="term" value="C:mitochondrial matrix"/>
    <property type="evidence" value="ECO:0007669"/>
    <property type="project" value="InterPro"/>
</dbReference>
<evidence type="ECO:0000256" key="2">
    <source>
        <dbReference type="ARBA" id="ARBA00012513"/>
    </source>
</evidence>
<dbReference type="PROSITE" id="PS00108">
    <property type="entry name" value="PROTEIN_KINASE_ST"/>
    <property type="match status" value="1"/>
</dbReference>
<dbReference type="Gene3D" id="3.10.280.10">
    <property type="entry name" value="Mitochondrial glycoprotein"/>
    <property type="match status" value="1"/>
</dbReference>
<dbReference type="OrthoDB" id="1022360at2759"/>
<evidence type="ECO:0000259" key="5">
    <source>
        <dbReference type="PROSITE" id="PS50011"/>
    </source>
</evidence>
<evidence type="ECO:0000256" key="3">
    <source>
        <dbReference type="ARBA" id="ARBA00022741"/>
    </source>
</evidence>
<dbReference type="SUPFAM" id="SSF56112">
    <property type="entry name" value="Protein kinase-like (PK-like)"/>
    <property type="match status" value="1"/>
</dbReference>
<dbReference type="Pfam" id="PF02330">
    <property type="entry name" value="MAM33"/>
    <property type="match status" value="1"/>
</dbReference>
<dbReference type="FunFam" id="3.10.280.10:FF:000005">
    <property type="entry name" value="Glycoprotein gC1qBP, putative"/>
    <property type="match status" value="1"/>
</dbReference>
<protein>
    <recommendedName>
        <fullName evidence="2">non-specific serine/threonine protein kinase</fullName>
        <ecNumber evidence="2">2.7.11.1</ecNumber>
    </recommendedName>
</protein>
<dbReference type="InterPro" id="IPR000719">
    <property type="entry name" value="Prot_kinase_dom"/>
</dbReference>
<dbReference type="SMART" id="SM00220">
    <property type="entry name" value="S_TKc"/>
    <property type="match status" value="1"/>
</dbReference>
<dbReference type="SUPFAM" id="SSF54529">
    <property type="entry name" value="Mitochondrial glycoprotein MAM33-like"/>
    <property type="match status" value="1"/>
</dbReference>
<dbReference type="InterPro" id="IPR003428">
    <property type="entry name" value="MAM33"/>
</dbReference>
<gene>
    <name evidence="6" type="primary">EOG090X0APE</name>
</gene>
<name>A0A4Y7MWH1_DAPPU</name>
<dbReference type="InterPro" id="IPR008271">
    <property type="entry name" value="Ser/Thr_kinase_AS"/>
</dbReference>
<proteinExistence type="evidence at transcript level"/>
<reference evidence="6" key="1">
    <citation type="submission" date="2018-08" db="EMBL/GenBank/DDBJ databases">
        <authorList>
            <person name="Cornetti L."/>
        </authorList>
    </citation>
    <scope>NUCLEOTIDE SEQUENCE</scope>
    <source>
        <strain evidence="6">TCO</strain>
    </source>
</reference>
<dbReference type="Gene3D" id="1.10.510.10">
    <property type="entry name" value="Transferase(Phosphotransferase) domain 1"/>
    <property type="match status" value="1"/>
</dbReference>